<dbReference type="PATRIC" id="fig|1263870.3.peg.5694"/>
<name>M5U5V0_9BACT</name>
<evidence type="ECO:0000313" key="2">
    <source>
        <dbReference type="Proteomes" id="UP000011885"/>
    </source>
</evidence>
<comment type="caution">
    <text evidence="1">The sequence shown here is derived from an EMBL/GenBank/DDBJ whole genome shotgun (WGS) entry which is preliminary data.</text>
</comment>
<keyword evidence="2" id="KW-1185">Reference proteome</keyword>
<protein>
    <submittedName>
        <fullName evidence="1">Uncharacterized protein</fullName>
    </submittedName>
</protein>
<gene>
    <name evidence="1" type="ORF">RSSM_05369</name>
</gene>
<reference evidence="1 2" key="1">
    <citation type="journal article" date="2013" name="Mar. Genomics">
        <title>Expression of sulfatases in Rhodopirellula baltica and the diversity of sulfatases in the genus Rhodopirellula.</title>
        <authorList>
            <person name="Wegner C.E."/>
            <person name="Richter-Heitmann T."/>
            <person name="Klindworth A."/>
            <person name="Klockow C."/>
            <person name="Richter M."/>
            <person name="Achstetter T."/>
            <person name="Glockner F.O."/>
            <person name="Harder J."/>
        </authorList>
    </citation>
    <scope>NUCLEOTIDE SEQUENCE [LARGE SCALE GENOMIC DNA]</scope>
    <source>
        <strain evidence="1 2">SM41</strain>
    </source>
</reference>
<sequence length="60" mass="6457">MGVRPGCPNQTAASADRLMSFKIGSKFRVFRPSGIAPVGLLSRRNSCALFAEHASTVFPF</sequence>
<proteinExistence type="predicted"/>
<dbReference type="EMBL" id="ANOH01000369">
    <property type="protein sequence ID" value="EMI53216.1"/>
    <property type="molecule type" value="Genomic_DNA"/>
</dbReference>
<evidence type="ECO:0000313" key="1">
    <source>
        <dbReference type="EMBL" id="EMI53216.1"/>
    </source>
</evidence>
<dbReference type="Proteomes" id="UP000011885">
    <property type="component" value="Unassembled WGS sequence"/>
</dbReference>
<dbReference type="AlphaFoldDB" id="M5U5V0"/>
<organism evidence="1 2">
    <name type="scientific">Rhodopirellula sallentina SM41</name>
    <dbReference type="NCBI Taxonomy" id="1263870"/>
    <lineage>
        <taxon>Bacteria</taxon>
        <taxon>Pseudomonadati</taxon>
        <taxon>Planctomycetota</taxon>
        <taxon>Planctomycetia</taxon>
        <taxon>Pirellulales</taxon>
        <taxon>Pirellulaceae</taxon>
        <taxon>Rhodopirellula</taxon>
    </lineage>
</organism>
<accession>M5U5V0</accession>